<name>A0A0F9TVQ7_9ZZZZ</name>
<evidence type="ECO:0000313" key="4">
    <source>
        <dbReference type="EMBL" id="KKN83404.1"/>
    </source>
</evidence>
<comment type="caution">
    <text evidence="4">The sequence shown here is derived from an EMBL/GenBank/DDBJ whole genome shotgun (WGS) entry which is preliminary data.</text>
</comment>
<dbReference type="InterPro" id="IPR029052">
    <property type="entry name" value="Metallo-depent_PP-like"/>
</dbReference>
<accession>A0A0F9TVQ7</accession>
<dbReference type="SUPFAM" id="SSF56300">
    <property type="entry name" value="Metallo-dependent phosphatases"/>
    <property type="match status" value="1"/>
</dbReference>
<feature type="domain" description="Calcineurin-like phosphoesterase N-terminal" evidence="3">
    <location>
        <begin position="42"/>
        <end position="113"/>
    </location>
</feature>
<protein>
    <recommendedName>
        <fullName evidence="5">Calcineurin-like phosphoesterase domain-containing protein</fullName>
    </recommendedName>
</protein>
<reference evidence="4" key="1">
    <citation type="journal article" date="2015" name="Nature">
        <title>Complex archaea that bridge the gap between prokaryotes and eukaryotes.</title>
        <authorList>
            <person name="Spang A."/>
            <person name="Saw J.H."/>
            <person name="Jorgensen S.L."/>
            <person name="Zaremba-Niedzwiedzka K."/>
            <person name="Martijn J."/>
            <person name="Lind A.E."/>
            <person name="van Eijk R."/>
            <person name="Schleper C."/>
            <person name="Guy L."/>
            <person name="Ettema T.J."/>
        </authorList>
    </citation>
    <scope>NUCLEOTIDE SEQUENCE</scope>
</reference>
<dbReference type="Gene3D" id="2.60.40.10">
    <property type="entry name" value="Immunoglobulins"/>
    <property type="match status" value="1"/>
</dbReference>
<dbReference type="InterPro" id="IPR004843">
    <property type="entry name" value="Calcineurin-like_PHP"/>
</dbReference>
<organism evidence="4">
    <name type="scientific">marine sediment metagenome</name>
    <dbReference type="NCBI Taxonomy" id="412755"/>
    <lineage>
        <taxon>unclassified sequences</taxon>
        <taxon>metagenomes</taxon>
        <taxon>ecological metagenomes</taxon>
    </lineage>
</organism>
<sequence length="501" mass="57873">MNNMKYFVLLFVLLFISKANAQHSFEGVVFVDGNNNGLFDGEERKLPNVLVSNGRDVVSTNEKGEYKISTIKDNLVFIVKPTGYISKLDSTNKVQFYVQAFSGKRRQKHNFPLYENVENDDFNVALLGDVQVDVMDDIYHVGKLVTEELVDTKPDFIVPLGDLSFDNLEIFEPLSETLGLVGSPIFYVIGNHDLDFKEETLERRDESYEKIFGPSYYAFEYGNELFLVLNNIYPKENRGYEGRIDENQLTFIKNVIQHKNKAHKAIKIFMHIPLEEVVNSDELVHSLKSFQDVFIASGHTHTQYHMYHERKDLPPIHELISGAVCGSWWQGPHDIRGIPFAMMDDGTPKGYWNMQVNGNEHNLSYKVSGANDNKQMNIWVPETNEWDTALNVLNHSYVYANVFAADNDTEVMISFKENEWLPMQKYKGVSPELVRFYTLQELGRYEGQKLSKNPKPKVVSKHLWRIEIPNNLDKKAYLIKIQAKNEKLQLNVKGNRVLWVR</sequence>
<dbReference type="InterPro" id="IPR032285">
    <property type="entry name" value="Metallophos_N"/>
</dbReference>
<dbReference type="InterPro" id="IPR013783">
    <property type="entry name" value="Ig-like_fold"/>
</dbReference>
<dbReference type="GO" id="GO:0016787">
    <property type="term" value="F:hydrolase activity"/>
    <property type="evidence" value="ECO:0007669"/>
    <property type="project" value="InterPro"/>
</dbReference>
<dbReference type="EMBL" id="LAZR01000185">
    <property type="protein sequence ID" value="KKN83404.1"/>
    <property type="molecule type" value="Genomic_DNA"/>
</dbReference>
<proteinExistence type="predicted"/>
<dbReference type="Pfam" id="PF00149">
    <property type="entry name" value="Metallophos"/>
    <property type="match status" value="1"/>
</dbReference>
<dbReference type="Pfam" id="PF16371">
    <property type="entry name" value="MetallophosN"/>
    <property type="match status" value="1"/>
</dbReference>
<gene>
    <name evidence="4" type="ORF">LCGC14_0299390</name>
</gene>
<dbReference type="PANTHER" id="PTHR43143:SF1">
    <property type="entry name" value="SERINE_THREONINE-PROTEIN PHOSPHATASE CPPED1"/>
    <property type="match status" value="1"/>
</dbReference>
<evidence type="ECO:0000259" key="1">
    <source>
        <dbReference type="Pfam" id="PF00149"/>
    </source>
</evidence>
<evidence type="ECO:0008006" key="5">
    <source>
        <dbReference type="Google" id="ProtNLM"/>
    </source>
</evidence>
<feature type="domain" description="Calcineurin-like phosphoesterase" evidence="1">
    <location>
        <begin position="123"/>
        <end position="302"/>
    </location>
</feature>
<dbReference type="InterPro" id="IPR051918">
    <property type="entry name" value="STPP_CPPED1"/>
</dbReference>
<dbReference type="PANTHER" id="PTHR43143">
    <property type="entry name" value="METALLOPHOSPHOESTERASE, CALCINEURIN SUPERFAMILY"/>
    <property type="match status" value="1"/>
</dbReference>
<evidence type="ECO:0000259" key="3">
    <source>
        <dbReference type="Pfam" id="PF16371"/>
    </source>
</evidence>
<dbReference type="InterPro" id="IPR032288">
    <property type="entry name" value="Metallophos_C"/>
</dbReference>
<dbReference type="Gene3D" id="3.60.21.10">
    <property type="match status" value="1"/>
</dbReference>
<feature type="domain" description="Calcineurin-like phosphoesterase C-terminal" evidence="2">
    <location>
        <begin position="318"/>
        <end position="485"/>
    </location>
</feature>
<dbReference type="Pfam" id="PF16370">
    <property type="entry name" value="MetallophosC"/>
    <property type="match status" value="1"/>
</dbReference>
<dbReference type="AlphaFoldDB" id="A0A0F9TVQ7"/>
<evidence type="ECO:0000259" key="2">
    <source>
        <dbReference type="Pfam" id="PF16370"/>
    </source>
</evidence>